<dbReference type="Proteomes" id="UP001180020">
    <property type="component" value="Unassembled WGS sequence"/>
</dbReference>
<dbReference type="EMBL" id="JAUJYO010000022">
    <property type="protein sequence ID" value="KAK1281903.1"/>
    <property type="molecule type" value="Genomic_DNA"/>
</dbReference>
<gene>
    <name evidence="1" type="ORF">QJS10_CPB22g00248</name>
</gene>
<name>A0AAV9C108_ACOCL</name>
<reference evidence="1" key="1">
    <citation type="journal article" date="2023" name="Nat. Commun.">
        <title>Diploid and tetraploid genomes of Acorus and the evolution of monocots.</title>
        <authorList>
            <person name="Ma L."/>
            <person name="Liu K.W."/>
            <person name="Li Z."/>
            <person name="Hsiao Y.Y."/>
            <person name="Qi Y."/>
            <person name="Fu T."/>
            <person name="Tang G.D."/>
            <person name="Zhang D."/>
            <person name="Sun W.H."/>
            <person name="Liu D.K."/>
            <person name="Li Y."/>
            <person name="Chen G.Z."/>
            <person name="Liu X.D."/>
            <person name="Liao X.Y."/>
            <person name="Jiang Y.T."/>
            <person name="Yu X."/>
            <person name="Hao Y."/>
            <person name="Huang J."/>
            <person name="Zhao X.W."/>
            <person name="Ke S."/>
            <person name="Chen Y.Y."/>
            <person name="Wu W.L."/>
            <person name="Hsu J.L."/>
            <person name="Lin Y.F."/>
            <person name="Huang M.D."/>
            <person name="Li C.Y."/>
            <person name="Huang L."/>
            <person name="Wang Z.W."/>
            <person name="Zhao X."/>
            <person name="Zhong W.Y."/>
            <person name="Peng D.H."/>
            <person name="Ahmad S."/>
            <person name="Lan S."/>
            <person name="Zhang J.S."/>
            <person name="Tsai W.C."/>
            <person name="Van de Peer Y."/>
            <person name="Liu Z.J."/>
        </authorList>
    </citation>
    <scope>NUCLEOTIDE SEQUENCE</scope>
    <source>
        <strain evidence="1">CP</strain>
    </source>
</reference>
<sequence>MADAETRYSPIKKLILALIVTKRKLWYYFEAHRIMVPTFLPHHKSDLYGRIPKWAIQLSPFNIDPGQRRKIKSWQTFSWNSTLKTTCTRCSRAQLCPRLA</sequence>
<accession>A0AAV9C108</accession>
<reference evidence="1" key="2">
    <citation type="submission" date="2023-06" db="EMBL/GenBank/DDBJ databases">
        <authorList>
            <person name="Ma L."/>
            <person name="Liu K.-W."/>
            <person name="Li Z."/>
            <person name="Hsiao Y.-Y."/>
            <person name="Qi Y."/>
            <person name="Fu T."/>
            <person name="Tang G."/>
            <person name="Zhang D."/>
            <person name="Sun W.-H."/>
            <person name="Liu D.-K."/>
            <person name="Li Y."/>
            <person name="Chen G.-Z."/>
            <person name="Liu X.-D."/>
            <person name="Liao X.-Y."/>
            <person name="Jiang Y.-T."/>
            <person name="Yu X."/>
            <person name="Hao Y."/>
            <person name="Huang J."/>
            <person name="Zhao X.-W."/>
            <person name="Ke S."/>
            <person name="Chen Y.-Y."/>
            <person name="Wu W.-L."/>
            <person name="Hsu J.-L."/>
            <person name="Lin Y.-F."/>
            <person name="Huang M.-D."/>
            <person name="Li C.-Y."/>
            <person name="Huang L."/>
            <person name="Wang Z.-W."/>
            <person name="Zhao X."/>
            <person name="Zhong W.-Y."/>
            <person name="Peng D.-H."/>
            <person name="Ahmad S."/>
            <person name="Lan S."/>
            <person name="Zhang J.-S."/>
            <person name="Tsai W.-C."/>
            <person name="Van De Peer Y."/>
            <person name="Liu Z.-J."/>
        </authorList>
    </citation>
    <scope>NUCLEOTIDE SEQUENCE</scope>
    <source>
        <strain evidence="1">CP</strain>
        <tissue evidence="1">Leaves</tissue>
    </source>
</reference>
<evidence type="ECO:0000313" key="2">
    <source>
        <dbReference type="Proteomes" id="UP001180020"/>
    </source>
</evidence>
<keyword evidence="2" id="KW-1185">Reference proteome</keyword>
<organism evidence="1 2">
    <name type="scientific">Acorus calamus</name>
    <name type="common">Sweet flag</name>
    <dbReference type="NCBI Taxonomy" id="4465"/>
    <lineage>
        <taxon>Eukaryota</taxon>
        <taxon>Viridiplantae</taxon>
        <taxon>Streptophyta</taxon>
        <taxon>Embryophyta</taxon>
        <taxon>Tracheophyta</taxon>
        <taxon>Spermatophyta</taxon>
        <taxon>Magnoliopsida</taxon>
        <taxon>Liliopsida</taxon>
        <taxon>Acoraceae</taxon>
        <taxon>Acorus</taxon>
    </lineage>
</organism>
<evidence type="ECO:0008006" key="3">
    <source>
        <dbReference type="Google" id="ProtNLM"/>
    </source>
</evidence>
<proteinExistence type="predicted"/>
<protein>
    <recommendedName>
        <fullName evidence="3">Reverse transcriptase RNase H-like domain-containing protein</fullName>
    </recommendedName>
</protein>
<evidence type="ECO:0000313" key="1">
    <source>
        <dbReference type="EMBL" id="KAK1281903.1"/>
    </source>
</evidence>
<dbReference type="AlphaFoldDB" id="A0AAV9C108"/>
<comment type="caution">
    <text evidence="1">The sequence shown here is derived from an EMBL/GenBank/DDBJ whole genome shotgun (WGS) entry which is preliminary data.</text>
</comment>